<accession>A0A167CJG0</accession>
<dbReference type="AlphaFoldDB" id="A0A167CJG0"/>
<evidence type="ECO:0000313" key="2">
    <source>
        <dbReference type="EMBL" id="ANB11779.1"/>
    </source>
</evidence>
<reference evidence="2 3" key="1">
    <citation type="submission" date="2016-02" db="EMBL/GenBank/DDBJ databases">
        <title>Complete genome sequence and transcriptome regulation of the pentose utilising yeast Sugiyamaella lignohabitans.</title>
        <authorList>
            <person name="Bellasio M."/>
            <person name="Peymann A."/>
            <person name="Valli M."/>
            <person name="Sipitzky M."/>
            <person name="Graf A."/>
            <person name="Sauer M."/>
            <person name="Marx H."/>
            <person name="Mattanovich D."/>
        </authorList>
    </citation>
    <scope>NUCLEOTIDE SEQUENCE [LARGE SCALE GENOMIC DNA]</scope>
    <source>
        <strain evidence="2 3">CBS 10342</strain>
    </source>
</reference>
<sequence>MDSQKVGLELGDDSQIDLKIDLFGDYYLTPLSLNDTQDFCNDFNNTEITQYLRSPRTIPYTLDDAREQIEKMITTKDGTFPFCWGIRDVQRPHSLIGNIVIHISSMVGEMKYVPNPELREVFASFGFYLNPKYQSKGIMTACLKAVIQKIGVERYGIKHYYGECFAGNIGSRKTFEKCGFKYIRTIKDGVVKYNPRQVKDSEVFELVLTGENSLLVL</sequence>
<evidence type="ECO:0000313" key="3">
    <source>
        <dbReference type="Proteomes" id="UP000189580"/>
    </source>
</evidence>
<dbReference type="OrthoDB" id="630895at2759"/>
<dbReference type="PROSITE" id="PS51186">
    <property type="entry name" value="GNAT"/>
    <property type="match status" value="1"/>
</dbReference>
<dbReference type="EMBL" id="CP014500">
    <property type="protein sequence ID" value="ANB11779.1"/>
    <property type="molecule type" value="Genomic_DNA"/>
</dbReference>
<dbReference type="Gene3D" id="3.40.630.30">
    <property type="match status" value="1"/>
</dbReference>
<evidence type="ECO:0000259" key="1">
    <source>
        <dbReference type="PROSITE" id="PS51186"/>
    </source>
</evidence>
<dbReference type="Proteomes" id="UP000189580">
    <property type="component" value="Chromosome c"/>
</dbReference>
<dbReference type="PANTHER" id="PTHR43328:SF1">
    <property type="entry name" value="N-ACETYLTRANSFERASE DOMAIN-CONTAINING PROTEIN"/>
    <property type="match status" value="1"/>
</dbReference>
<organism evidence="2 3">
    <name type="scientific">Sugiyamaella lignohabitans</name>
    <dbReference type="NCBI Taxonomy" id="796027"/>
    <lineage>
        <taxon>Eukaryota</taxon>
        <taxon>Fungi</taxon>
        <taxon>Dikarya</taxon>
        <taxon>Ascomycota</taxon>
        <taxon>Saccharomycotina</taxon>
        <taxon>Dipodascomycetes</taxon>
        <taxon>Dipodascales</taxon>
        <taxon>Trichomonascaceae</taxon>
        <taxon>Sugiyamaella</taxon>
    </lineage>
</organism>
<dbReference type="RefSeq" id="XP_018734256.1">
    <property type="nucleotide sequence ID" value="XM_018881684.1"/>
</dbReference>
<dbReference type="GO" id="GO:0016747">
    <property type="term" value="F:acyltransferase activity, transferring groups other than amino-acyl groups"/>
    <property type="evidence" value="ECO:0007669"/>
    <property type="project" value="InterPro"/>
</dbReference>
<dbReference type="Pfam" id="PF13302">
    <property type="entry name" value="Acetyltransf_3"/>
    <property type="match status" value="1"/>
</dbReference>
<dbReference type="InterPro" id="IPR000182">
    <property type="entry name" value="GNAT_dom"/>
</dbReference>
<keyword evidence="3" id="KW-1185">Reference proteome</keyword>
<dbReference type="GeneID" id="30036752"/>
<dbReference type="PANTHER" id="PTHR43328">
    <property type="entry name" value="ACETYLTRANSFERASE-RELATED"/>
    <property type="match status" value="1"/>
</dbReference>
<proteinExistence type="predicted"/>
<dbReference type="SUPFAM" id="SSF55729">
    <property type="entry name" value="Acyl-CoA N-acyltransferases (Nat)"/>
    <property type="match status" value="1"/>
</dbReference>
<feature type="domain" description="N-acetyltransferase" evidence="1">
    <location>
        <begin position="60"/>
        <end position="211"/>
    </location>
</feature>
<protein>
    <recommendedName>
        <fullName evidence="1">N-acetyltransferase domain-containing protein</fullName>
    </recommendedName>
</protein>
<dbReference type="InterPro" id="IPR016181">
    <property type="entry name" value="Acyl_CoA_acyltransferase"/>
</dbReference>
<name>A0A167CJG0_9ASCO</name>
<gene>
    <name evidence="2" type="ORF">AWJ20_4601</name>
</gene>
<dbReference type="KEGG" id="slb:AWJ20_4601"/>